<name>A0ABQ1QFR8_9BACI</name>
<keyword evidence="1" id="KW-0812">Transmembrane</keyword>
<evidence type="ECO:0000256" key="1">
    <source>
        <dbReference type="SAM" id="Phobius"/>
    </source>
</evidence>
<sequence>MKNIIMYFIFFTVLIHGVLDIFDGVALIYRFINLGFLLLIAVVVYMLSTKKKNRSIT</sequence>
<accession>A0ABQ1QFR8</accession>
<keyword evidence="3" id="KW-1185">Reference proteome</keyword>
<proteinExistence type="predicted"/>
<evidence type="ECO:0000313" key="3">
    <source>
        <dbReference type="Proteomes" id="UP000642571"/>
    </source>
</evidence>
<feature type="transmembrane region" description="Helical" evidence="1">
    <location>
        <begin position="5"/>
        <end position="22"/>
    </location>
</feature>
<comment type="caution">
    <text evidence="2">The sequence shown here is derived from an EMBL/GenBank/DDBJ whole genome shotgun (WGS) entry which is preliminary data.</text>
</comment>
<keyword evidence="1" id="KW-0472">Membrane</keyword>
<evidence type="ECO:0000313" key="2">
    <source>
        <dbReference type="EMBL" id="GGD25251.1"/>
    </source>
</evidence>
<feature type="transmembrane region" description="Helical" evidence="1">
    <location>
        <begin position="28"/>
        <end position="47"/>
    </location>
</feature>
<dbReference type="Proteomes" id="UP000642571">
    <property type="component" value="Unassembled WGS sequence"/>
</dbReference>
<reference evidence="3" key="1">
    <citation type="journal article" date="2019" name="Int. J. Syst. Evol. Microbiol.">
        <title>The Global Catalogue of Microorganisms (GCM) 10K type strain sequencing project: providing services to taxonomists for standard genome sequencing and annotation.</title>
        <authorList>
            <consortium name="The Broad Institute Genomics Platform"/>
            <consortium name="The Broad Institute Genome Sequencing Center for Infectious Disease"/>
            <person name="Wu L."/>
            <person name="Ma J."/>
        </authorList>
    </citation>
    <scope>NUCLEOTIDE SEQUENCE [LARGE SCALE GENOMIC DNA]</scope>
    <source>
        <strain evidence="3">CGMCC 1.15353</strain>
    </source>
</reference>
<keyword evidence="1" id="KW-1133">Transmembrane helix</keyword>
<protein>
    <submittedName>
        <fullName evidence="2">Uncharacterized protein</fullName>
    </submittedName>
</protein>
<organism evidence="2 3">
    <name type="scientific">Pontibacillus salipaludis</name>
    <dbReference type="NCBI Taxonomy" id="1697394"/>
    <lineage>
        <taxon>Bacteria</taxon>
        <taxon>Bacillati</taxon>
        <taxon>Bacillota</taxon>
        <taxon>Bacilli</taxon>
        <taxon>Bacillales</taxon>
        <taxon>Bacillaceae</taxon>
        <taxon>Pontibacillus</taxon>
    </lineage>
</organism>
<dbReference type="EMBL" id="BMIN01000021">
    <property type="protein sequence ID" value="GGD25251.1"/>
    <property type="molecule type" value="Genomic_DNA"/>
</dbReference>
<gene>
    <name evidence="2" type="ORF">GCM10011389_36130</name>
</gene>